<sequence>MFKFLNFNVLASHSFTPFIIHSFIAIFLLSFSTFNYFYNLFGHFFLQLSSVVLLAIREDERNEGIGLTKSIALLLAHLWAHIVGLYSFSTSRKIGRAVFLNARHALDNESELQNEVGRMAQILSGSLPPHIVRSVQSQLGVSEVPRVFVEHFDQCSVVYAHLYGLPNLLLQLQPPDSAKLLNEFDWRVSKLAERKWPFTCSSYKFRNCSSAGWASFGHNRLRKCHKRSTTKISAIFLPL</sequence>
<feature type="transmembrane region" description="Helical" evidence="1">
    <location>
        <begin position="36"/>
        <end position="56"/>
    </location>
</feature>
<protein>
    <submittedName>
        <fullName evidence="2">Uncharacterized protein</fullName>
    </submittedName>
</protein>
<gene>
    <name evidence="2" type="ORF">MENT_LOCUS6698</name>
</gene>
<keyword evidence="1" id="KW-0812">Transmembrane</keyword>
<feature type="transmembrane region" description="Helical" evidence="1">
    <location>
        <begin position="7"/>
        <end position="30"/>
    </location>
</feature>
<proteinExistence type="predicted"/>
<evidence type="ECO:0000313" key="3">
    <source>
        <dbReference type="Proteomes" id="UP000580250"/>
    </source>
</evidence>
<accession>A0A6V7U1J3</accession>
<evidence type="ECO:0000256" key="1">
    <source>
        <dbReference type="SAM" id="Phobius"/>
    </source>
</evidence>
<dbReference type="AlphaFoldDB" id="A0A6V7U1J3"/>
<dbReference type="EMBL" id="CAJEWN010000026">
    <property type="protein sequence ID" value="CAD2140970.1"/>
    <property type="molecule type" value="Genomic_DNA"/>
</dbReference>
<keyword evidence="1" id="KW-0472">Membrane</keyword>
<evidence type="ECO:0000313" key="2">
    <source>
        <dbReference type="EMBL" id="CAD2140970.1"/>
    </source>
</evidence>
<name>A0A6V7U1J3_MELEN</name>
<keyword evidence="1" id="KW-1133">Transmembrane helix</keyword>
<comment type="caution">
    <text evidence="2">The sequence shown here is derived from an EMBL/GenBank/DDBJ whole genome shotgun (WGS) entry which is preliminary data.</text>
</comment>
<feature type="transmembrane region" description="Helical" evidence="1">
    <location>
        <begin position="68"/>
        <end position="88"/>
    </location>
</feature>
<organism evidence="2 3">
    <name type="scientific">Meloidogyne enterolobii</name>
    <name type="common">Root-knot nematode worm</name>
    <name type="synonym">Meloidogyne mayaguensis</name>
    <dbReference type="NCBI Taxonomy" id="390850"/>
    <lineage>
        <taxon>Eukaryota</taxon>
        <taxon>Metazoa</taxon>
        <taxon>Ecdysozoa</taxon>
        <taxon>Nematoda</taxon>
        <taxon>Chromadorea</taxon>
        <taxon>Rhabditida</taxon>
        <taxon>Tylenchina</taxon>
        <taxon>Tylenchomorpha</taxon>
        <taxon>Tylenchoidea</taxon>
        <taxon>Meloidogynidae</taxon>
        <taxon>Meloidogyninae</taxon>
        <taxon>Meloidogyne</taxon>
    </lineage>
</organism>
<dbReference type="Proteomes" id="UP000580250">
    <property type="component" value="Unassembled WGS sequence"/>
</dbReference>
<reference evidence="2 3" key="1">
    <citation type="submission" date="2020-08" db="EMBL/GenBank/DDBJ databases">
        <authorList>
            <person name="Koutsovoulos G."/>
            <person name="Danchin GJ E."/>
        </authorList>
    </citation>
    <scope>NUCLEOTIDE SEQUENCE [LARGE SCALE GENOMIC DNA]</scope>
</reference>